<evidence type="ECO:0000256" key="3">
    <source>
        <dbReference type="SAM" id="MobiDB-lite"/>
    </source>
</evidence>
<dbReference type="GO" id="GO:0046872">
    <property type="term" value="F:metal ion binding"/>
    <property type="evidence" value="ECO:0007669"/>
    <property type="project" value="UniProtKB-KW"/>
</dbReference>
<dbReference type="OrthoDB" id="14717at2759"/>
<dbReference type="SMART" id="SM00177">
    <property type="entry name" value="ARF"/>
    <property type="match status" value="1"/>
</dbReference>
<dbReference type="SMART" id="SM00178">
    <property type="entry name" value="SAR"/>
    <property type="match status" value="1"/>
</dbReference>
<feature type="binding site" evidence="1">
    <location>
        <begin position="27"/>
        <end position="34"/>
    </location>
    <ligand>
        <name>GTP</name>
        <dbReference type="ChEBI" id="CHEBI:37565"/>
    </ligand>
</feature>
<comment type="caution">
    <text evidence="4">The sequence shown here is derived from an EMBL/GenBank/DDBJ whole genome shotgun (WGS) entry which is preliminary data.</text>
</comment>
<dbReference type="GO" id="GO:0060170">
    <property type="term" value="C:ciliary membrane"/>
    <property type="evidence" value="ECO:0007669"/>
    <property type="project" value="TreeGrafter"/>
</dbReference>
<evidence type="ECO:0000313" key="5">
    <source>
        <dbReference type="Proteomes" id="UP000749559"/>
    </source>
</evidence>
<keyword evidence="2" id="KW-0460">Magnesium</keyword>
<evidence type="ECO:0000256" key="2">
    <source>
        <dbReference type="PIRSR" id="PIRSR606689-2"/>
    </source>
</evidence>
<dbReference type="PRINTS" id="PR00328">
    <property type="entry name" value="SAR1GTPBP"/>
</dbReference>
<dbReference type="Pfam" id="PF00025">
    <property type="entry name" value="Arf"/>
    <property type="match status" value="1"/>
</dbReference>
<keyword evidence="1" id="KW-0342">GTP-binding</keyword>
<proteinExistence type="predicted"/>
<dbReference type="Gene3D" id="3.40.50.300">
    <property type="entry name" value="P-loop containing nucleotide triphosphate hydrolases"/>
    <property type="match status" value="1"/>
</dbReference>
<keyword evidence="2" id="KW-0479">Metal-binding</keyword>
<organism evidence="4 5">
    <name type="scientific">Owenia fusiformis</name>
    <name type="common">Polychaete worm</name>
    <dbReference type="NCBI Taxonomy" id="6347"/>
    <lineage>
        <taxon>Eukaryota</taxon>
        <taxon>Metazoa</taxon>
        <taxon>Spiralia</taxon>
        <taxon>Lophotrochozoa</taxon>
        <taxon>Annelida</taxon>
        <taxon>Polychaeta</taxon>
        <taxon>Sedentaria</taxon>
        <taxon>Canalipalpata</taxon>
        <taxon>Sabellida</taxon>
        <taxon>Oweniida</taxon>
        <taxon>Oweniidae</taxon>
        <taxon>Owenia</taxon>
    </lineage>
</organism>
<name>A0A8J1TDS4_OWEFU</name>
<dbReference type="InterPro" id="IPR005225">
    <property type="entry name" value="Small_GTP-bd"/>
</dbReference>
<keyword evidence="5" id="KW-1185">Reference proteome</keyword>
<dbReference type="GO" id="GO:0005525">
    <property type="term" value="F:GTP binding"/>
    <property type="evidence" value="ECO:0007669"/>
    <property type="project" value="UniProtKB-KW"/>
</dbReference>
<dbReference type="InterPro" id="IPR051995">
    <property type="entry name" value="Ciliary_GTPase"/>
</dbReference>
<dbReference type="GO" id="GO:0097730">
    <property type="term" value="C:non-motile cilium"/>
    <property type="evidence" value="ECO:0007669"/>
    <property type="project" value="TreeGrafter"/>
</dbReference>
<feature type="region of interest" description="Disordered" evidence="3">
    <location>
        <begin position="276"/>
        <end position="569"/>
    </location>
</feature>
<keyword evidence="1" id="KW-0547">Nucleotide-binding</keyword>
<dbReference type="AlphaFoldDB" id="A0A8J1TDS4"/>
<dbReference type="PROSITE" id="PS51417">
    <property type="entry name" value="ARF"/>
    <property type="match status" value="1"/>
</dbReference>
<feature type="compositionally biased region" description="Basic residues" evidence="3">
    <location>
        <begin position="278"/>
        <end position="289"/>
    </location>
</feature>
<feature type="compositionally biased region" description="Basic and acidic residues" evidence="3">
    <location>
        <begin position="227"/>
        <end position="246"/>
    </location>
</feature>
<gene>
    <name evidence="4" type="ORF">OFUS_LOCUS22420</name>
</gene>
<dbReference type="EMBL" id="CAIIXF020000011">
    <property type="protein sequence ID" value="CAH1798258.1"/>
    <property type="molecule type" value="Genomic_DNA"/>
</dbReference>
<feature type="compositionally biased region" description="Basic residues" evidence="3">
    <location>
        <begin position="457"/>
        <end position="472"/>
    </location>
</feature>
<protein>
    <submittedName>
        <fullName evidence="4">Uncharacterized protein</fullName>
    </submittedName>
</protein>
<evidence type="ECO:0000256" key="1">
    <source>
        <dbReference type="PIRSR" id="PIRSR606689-1"/>
    </source>
</evidence>
<dbReference type="GO" id="GO:0003924">
    <property type="term" value="F:GTPase activity"/>
    <property type="evidence" value="ECO:0007669"/>
    <property type="project" value="InterPro"/>
</dbReference>
<dbReference type="PANTHER" id="PTHR46090">
    <property type="entry name" value="ADP-RIBOSYLATION FACTOR-LIKE PROTEIN 13B"/>
    <property type="match status" value="1"/>
</dbReference>
<dbReference type="NCBIfam" id="TIGR00231">
    <property type="entry name" value="small_GTP"/>
    <property type="match status" value="1"/>
</dbReference>
<feature type="binding site" evidence="1">
    <location>
        <position position="73"/>
    </location>
    <ligand>
        <name>GTP</name>
        <dbReference type="ChEBI" id="CHEBI:37565"/>
    </ligand>
</feature>
<feature type="region of interest" description="Disordered" evidence="3">
    <location>
        <begin position="207"/>
        <end position="258"/>
    </location>
</feature>
<accession>A0A8J1TDS4</accession>
<dbReference type="GO" id="GO:0097500">
    <property type="term" value="P:receptor localization to non-motile cilium"/>
    <property type="evidence" value="ECO:0007669"/>
    <property type="project" value="TreeGrafter"/>
</dbReference>
<dbReference type="InterPro" id="IPR006689">
    <property type="entry name" value="Small_GTPase_ARF/SAR"/>
</dbReference>
<dbReference type="PANTHER" id="PTHR46090:SF2">
    <property type="entry name" value="ADP-RIBOSYLATION FACTOR-LIKE PROTEIN 13B"/>
    <property type="match status" value="1"/>
</dbReference>
<dbReference type="InterPro" id="IPR027417">
    <property type="entry name" value="P-loop_NTPase"/>
</dbReference>
<sequence>MFSLMGKCISKSKSASSKRKVVIGVFGLDNAGKTVTSKALQGESLDGVAPTIGFQSNEFTLNKCEVTLYDLGGGKNIRDIWKNYYADCYGSIFVIDSSDSERIEEVHATLRDTLADRRITGKPVLILANKQDKVNALDEAELTEKLNLEQVVNENKCPCRVETCVAIKGTGKKLDKTIKTGVFWLLDNIKDNFATYDERVQEDLDVQKEENRKETAERKERLRKRREQREREEEEERLRNGEPEKIEDSDDDIVVGSDPFKRVDVEALKKKEEELKALKKKKKGKKKKTPRSDNEDSTNSQAHRSQIDSDDEIMTGHRLSKKGRSRSDDEELIVPRRSRQSRKNSDPEAIYTKSAHHDGNSSNESQEEVAISTSKYRKKRLSNGDTTVRNTDQSDEDIYTQKPLRSKPSPRVPKSLMDNGLNNDLDTQGPPVPMPRHLAPLAPIGLDPIEEPPNSGRKQKKKKRRLLGKHNKTAPIGGDEEDPQDSQSAPGLQSRSVLPPPSGWGTPPLGQRNMYQRPSSRSPRLPSLEEPNEDDNRFSKYGLMDELPELNSSSRRFRPNSDYDDDIMT</sequence>
<dbReference type="SUPFAM" id="SSF52540">
    <property type="entry name" value="P-loop containing nucleoside triphosphate hydrolases"/>
    <property type="match status" value="1"/>
</dbReference>
<reference evidence="4" key="1">
    <citation type="submission" date="2022-03" db="EMBL/GenBank/DDBJ databases">
        <authorList>
            <person name="Martin C."/>
        </authorList>
    </citation>
    <scope>NUCLEOTIDE SEQUENCE</scope>
</reference>
<feature type="binding site" evidence="1">
    <location>
        <begin position="129"/>
        <end position="132"/>
    </location>
    <ligand>
        <name>GTP</name>
        <dbReference type="ChEBI" id="CHEBI:37565"/>
    </ligand>
</feature>
<feature type="binding site" evidence="2">
    <location>
        <position position="51"/>
    </location>
    <ligand>
        <name>Mg(2+)</name>
        <dbReference type="ChEBI" id="CHEBI:18420"/>
    </ligand>
</feature>
<dbReference type="FunFam" id="3.40.50.300:FF:000415">
    <property type="entry name" value="ADP-ribosylation factor-like GTPase 13B"/>
    <property type="match status" value="1"/>
</dbReference>
<feature type="compositionally biased region" description="Basic and acidic residues" evidence="3">
    <location>
        <begin position="207"/>
        <end position="220"/>
    </location>
</feature>
<dbReference type="GO" id="GO:1905515">
    <property type="term" value="P:non-motile cilium assembly"/>
    <property type="evidence" value="ECO:0007669"/>
    <property type="project" value="TreeGrafter"/>
</dbReference>
<feature type="compositionally biased region" description="Polar residues" evidence="3">
    <location>
        <begin position="485"/>
        <end position="496"/>
    </location>
</feature>
<dbReference type="Proteomes" id="UP000749559">
    <property type="component" value="Unassembled WGS sequence"/>
</dbReference>
<evidence type="ECO:0000313" key="4">
    <source>
        <dbReference type="EMBL" id="CAH1798258.1"/>
    </source>
</evidence>
<feature type="compositionally biased region" description="Low complexity" evidence="3">
    <location>
        <begin position="517"/>
        <end position="529"/>
    </location>
</feature>
<feature type="binding site" evidence="2">
    <location>
        <position position="34"/>
    </location>
    <ligand>
        <name>Mg(2+)</name>
        <dbReference type="ChEBI" id="CHEBI:18420"/>
    </ligand>
</feature>